<name>A0A1G9INV5_9SPHI</name>
<protein>
    <submittedName>
        <fullName evidence="5">Chaperone of endosialidase</fullName>
    </submittedName>
</protein>
<dbReference type="Proteomes" id="UP000183200">
    <property type="component" value="Unassembled WGS sequence"/>
</dbReference>
<evidence type="ECO:0000256" key="1">
    <source>
        <dbReference type="SAM" id="Coils"/>
    </source>
</evidence>
<evidence type="ECO:0000256" key="2">
    <source>
        <dbReference type="SAM" id="MobiDB-lite"/>
    </source>
</evidence>
<organism evidence="5 6">
    <name type="scientific">Pedobacter steynii</name>
    <dbReference type="NCBI Taxonomy" id="430522"/>
    <lineage>
        <taxon>Bacteria</taxon>
        <taxon>Pseudomonadati</taxon>
        <taxon>Bacteroidota</taxon>
        <taxon>Sphingobacteriia</taxon>
        <taxon>Sphingobacteriales</taxon>
        <taxon>Sphingobacteriaceae</taxon>
        <taxon>Pedobacter</taxon>
    </lineage>
</organism>
<dbReference type="AlphaFoldDB" id="A0A1G9INV5"/>
<dbReference type="OrthoDB" id="9808953at2"/>
<feature type="region of interest" description="Disordered" evidence="2">
    <location>
        <begin position="808"/>
        <end position="841"/>
    </location>
</feature>
<reference evidence="6" key="1">
    <citation type="submission" date="2016-10" db="EMBL/GenBank/DDBJ databases">
        <authorList>
            <person name="Varghese N."/>
            <person name="Submissions S."/>
        </authorList>
    </citation>
    <scope>NUCLEOTIDE SEQUENCE [LARGE SCALE GENOMIC DNA]</scope>
    <source>
        <strain evidence="6">DSM 19110</strain>
    </source>
</reference>
<feature type="signal peptide" evidence="3">
    <location>
        <begin position="1"/>
        <end position="22"/>
    </location>
</feature>
<evidence type="ECO:0000313" key="5">
    <source>
        <dbReference type="EMBL" id="SDL26785.1"/>
    </source>
</evidence>
<sequence length="1200" mass="127129">MKSYKICVLVLFLMVLAFRGQSQTINQFNGQFTILFINTGTEPNVYYINGSFADAANMFSADQVRKGDQIIDKSGNTFEILEVSIDGSNINTTSKAFDAIPPGIGLGLIYRPSQRGFPLTTINTPAAALTSASNTAILAINTAIPNYTVGDALPTSSGTVGDIIFNSGDKLLYQLTADGWKSISMGSIRTDYANPPSSADPGTKGDIFMSYWDSKYYVFDGTSWAEPSTLSSLPVSSKYGDVFFVKGEMKLYMMAADNKWKVISSSSIPGGPGTELPTQSKPGDMFFNTDLNILYVYDKNGKWVEVSTNGSTPSAPTSPDPGSAAIREGSLFYNTSDHKLYVFNGTTWTPLDNSLKTGQIYVGNNSNVATSVPLSGDAKITTTGKLTIQPAAINDEKLDKLNIPISGFANPLDDVAMGDGVGNNFKITNLKAPSFGADAANKDYVDAQLKNPTLLALPNNNLFVGNTSGKAEAIHKSLIPISGFDKALANVSMGTGTPGSNFKITNLADPTAAQDAATRNYVDTKVMLPANLNLPKGEVYVGGDASTAVAVKKNTIPLSEFGEAKALISMGTFKITNLADPTDAQDAVTKNYLDRKVIGSGSISLTTGNLFVGDLNGKAADVLKNAIPLSGFGAAQADIALGGFKITSLLNPTEDQEAATKKYVDDLFKTPATLLSLPSAHLFLGDVNGKAIATPKKNVPLSGFAKAAENIAMGDETTQFNINFLKDPILPQDAATMAYVDRKVANPSSLALATDHVLVGNAENKADAVAKSAIPLSDFGSPKADVSFGNGTTGFKITNLADPSDAQDAATKKYVDSKSSSSKPLVSPTAPTNPVAGDSYYNSTDNRQYVYNDKDWVPVDNKLADGHLYVGSPDGIAISTPKNVIPLSGFGSAQGDVSMGNFKITNLVDPVNAQEAATKKYVDSKTTKTPVGPTAPANPVAGDTYYNTADNRLYVYNGTEWVPVDNKLAEGNLFVGNAQGIATPTPKGEVSLTGFAAPTADLSLAGKKITNLGIPVGDQDAVNKKYVDDGLTSASAAGKDNLGNHLATQNLKLSVNSISNDGATGKGLSFDAPGNASLGQDLTINGNLFTPSDRRLKDHIETLGNVLTKIGQIRGVSFEYKNKHKYVSGAKIGVIAQELQKVYPEMVTQGKDGFLKVDYTQLTGMLIQAVKEQQKEIEALKVRMDRQQEQINSILEKMNK</sequence>
<feature type="coiled-coil region" evidence="1">
    <location>
        <begin position="1170"/>
        <end position="1197"/>
    </location>
</feature>
<proteinExistence type="predicted"/>
<keyword evidence="6" id="KW-1185">Reference proteome</keyword>
<evidence type="ECO:0000256" key="3">
    <source>
        <dbReference type="SAM" id="SignalP"/>
    </source>
</evidence>
<gene>
    <name evidence="5" type="ORF">SAMN05421820_1018</name>
</gene>
<keyword evidence="1" id="KW-0175">Coiled coil</keyword>
<dbReference type="InterPro" id="IPR030392">
    <property type="entry name" value="S74_ICA"/>
</dbReference>
<dbReference type="RefSeq" id="WP_083361616.1">
    <property type="nucleotide sequence ID" value="NZ_FNGY01000001.1"/>
</dbReference>
<evidence type="ECO:0000313" key="6">
    <source>
        <dbReference type="Proteomes" id="UP000183200"/>
    </source>
</evidence>
<accession>A0A1G9INV5</accession>
<keyword evidence="3" id="KW-0732">Signal</keyword>
<dbReference type="SUPFAM" id="SSF89372">
    <property type="entry name" value="Fucose-specific lectin"/>
    <property type="match status" value="1"/>
</dbReference>
<dbReference type="EMBL" id="FNGY01000001">
    <property type="protein sequence ID" value="SDL26785.1"/>
    <property type="molecule type" value="Genomic_DNA"/>
</dbReference>
<evidence type="ECO:0000259" key="4">
    <source>
        <dbReference type="PROSITE" id="PS51688"/>
    </source>
</evidence>
<feature type="chain" id="PRO_5010325097" evidence="3">
    <location>
        <begin position="23"/>
        <end position="1200"/>
    </location>
</feature>
<dbReference type="Pfam" id="PF13884">
    <property type="entry name" value="Peptidase_S74"/>
    <property type="match status" value="1"/>
</dbReference>
<dbReference type="PROSITE" id="PS51688">
    <property type="entry name" value="ICA"/>
    <property type="match status" value="1"/>
</dbReference>
<feature type="domain" description="Peptidase S74" evidence="4">
    <location>
        <begin position="1092"/>
        <end position="1184"/>
    </location>
</feature>